<evidence type="ECO:0000313" key="1">
    <source>
        <dbReference type="EMBL" id="CAE4645650.1"/>
    </source>
</evidence>
<dbReference type="EMBL" id="HBNS01045520">
    <property type="protein sequence ID" value="CAE4645650.1"/>
    <property type="molecule type" value="Transcribed_RNA"/>
</dbReference>
<dbReference type="EMBL" id="HBNS01045522">
    <property type="protein sequence ID" value="CAE4645653.1"/>
    <property type="molecule type" value="Transcribed_RNA"/>
</dbReference>
<gene>
    <name evidence="1" type="ORF">DBRI00130_LOCUS35223</name>
    <name evidence="2" type="ORF">DBRI00130_LOCUS35225</name>
</gene>
<accession>A0A6V2M6D1</accession>
<name>A0A6V2M6D1_9STRA</name>
<protein>
    <submittedName>
        <fullName evidence="1">Uncharacterized protein</fullName>
    </submittedName>
</protein>
<evidence type="ECO:0000313" key="2">
    <source>
        <dbReference type="EMBL" id="CAE4645653.1"/>
    </source>
</evidence>
<dbReference type="AlphaFoldDB" id="A0A6V2M6D1"/>
<sequence length="112" mass="12298">MESVRRAFSTRENIESVRGHHQSLAQRFFKSRHSLSSTNLSNSVHGRSGRFMPSNRSDAGLSLGYLTYDDLRDLRRGVADGSSGAAAVTSTLESRLAETKVCVLHKDGCKNV</sequence>
<organism evidence="1">
    <name type="scientific">Ditylum brightwellii</name>
    <dbReference type="NCBI Taxonomy" id="49249"/>
    <lineage>
        <taxon>Eukaryota</taxon>
        <taxon>Sar</taxon>
        <taxon>Stramenopiles</taxon>
        <taxon>Ochrophyta</taxon>
        <taxon>Bacillariophyta</taxon>
        <taxon>Mediophyceae</taxon>
        <taxon>Lithodesmiophycidae</taxon>
        <taxon>Lithodesmiales</taxon>
        <taxon>Lithodesmiaceae</taxon>
        <taxon>Ditylum</taxon>
    </lineage>
</organism>
<proteinExistence type="predicted"/>
<reference evidence="1" key="1">
    <citation type="submission" date="2021-01" db="EMBL/GenBank/DDBJ databases">
        <authorList>
            <person name="Corre E."/>
            <person name="Pelletier E."/>
            <person name="Niang G."/>
            <person name="Scheremetjew M."/>
            <person name="Finn R."/>
            <person name="Kale V."/>
            <person name="Holt S."/>
            <person name="Cochrane G."/>
            <person name="Meng A."/>
            <person name="Brown T."/>
            <person name="Cohen L."/>
        </authorList>
    </citation>
    <scope>NUCLEOTIDE SEQUENCE</scope>
    <source>
        <strain evidence="1">GSO104</strain>
    </source>
</reference>